<keyword evidence="7 14" id="KW-0812">Transmembrane</keyword>
<dbReference type="HAMAP" id="MF_02239">
    <property type="entry name" value="HemJ"/>
    <property type="match status" value="1"/>
</dbReference>
<evidence type="ECO:0000256" key="13">
    <source>
        <dbReference type="ARBA" id="ARBA00048390"/>
    </source>
</evidence>
<keyword evidence="9 14" id="KW-1133">Transmembrane helix</keyword>
<dbReference type="PIRSF" id="PIRSF004638">
    <property type="entry name" value="UCP004638"/>
    <property type="match status" value="1"/>
</dbReference>
<dbReference type="GO" id="GO:0005886">
    <property type="term" value="C:plasma membrane"/>
    <property type="evidence" value="ECO:0007669"/>
    <property type="project" value="UniProtKB-SubCell"/>
</dbReference>
<evidence type="ECO:0000256" key="2">
    <source>
        <dbReference type="ARBA" id="ARBA00005073"/>
    </source>
</evidence>
<accession>A0A175R5L9</accession>
<comment type="subunit">
    <text evidence="14">Homodimer.</text>
</comment>
<name>A0A175R5L9_9HYPH</name>
<evidence type="ECO:0000256" key="10">
    <source>
        <dbReference type="ARBA" id="ARBA00023002"/>
    </source>
</evidence>
<dbReference type="Proteomes" id="UP000078272">
    <property type="component" value="Unassembled WGS sequence"/>
</dbReference>
<evidence type="ECO:0000256" key="4">
    <source>
        <dbReference type="ARBA" id="ARBA00017504"/>
    </source>
</evidence>
<evidence type="ECO:0000256" key="11">
    <source>
        <dbReference type="ARBA" id="ARBA00023004"/>
    </source>
</evidence>
<comment type="subcellular location">
    <subcellularLocation>
        <location evidence="1 14">Cell membrane</location>
        <topology evidence="1 14">Multi-pass membrane protein</topology>
    </subcellularLocation>
</comment>
<comment type="function">
    <text evidence="14 15">Catalyzes the oxidation of protoporphyrinogen IX to protoporphyrin IX.</text>
</comment>
<dbReference type="OrthoDB" id="9800824at2"/>
<proteinExistence type="inferred from homology"/>
<evidence type="ECO:0000256" key="7">
    <source>
        <dbReference type="ARBA" id="ARBA00022692"/>
    </source>
</evidence>
<keyword evidence="12 14" id="KW-0472">Membrane</keyword>
<dbReference type="GO" id="GO:0046872">
    <property type="term" value="F:metal ion binding"/>
    <property type="evidence" value="ECO:0007669"/>
    <property type="project" value="UniProtKB-UniRule"/>
</dbReference>
<evidence type="ECO:0000256" key="8">
    <source>
        <dbReference type="ARBA" id="ARBA00022723"/>
    </source>
</evidence>
<dbReference type="GO" id="GO:0006782">
    <property type="term" value="P:protoporphyrinogen IX biosynthetic process"/>
    <property type="evidence" value="ECO:0007669"/>
    <property type="project" value="UniProtKB-UniRule"/>
</dbReference>
<evidence type="ECO:0000256" key="9">
    <source>
        <dbReference type="ARBA" id="ARBA00022989"/>
    </source>
</evidence>
<evidence type="ECO:0000256" key="12">
    <source>
        <dbReference type="ARBA" id="ARBA00023136"/>
    </source>
</evidence>
<comment type="similarity">
    <text evidence="3 14 15">Belongs to the HemJ family.</text>
</comment>
<dbReference type="UniPathway" id="UPA00251">
    <property type="reaction ID" value="UER00324"/>
</dbReference>
<evidence type="ECO:0000256" key="3">
    <source>
        <dbReference type="ARBA" id="ARBA00006501"/>
    </source>
</evidence>
<dbReference type="PANTHER" id="PTHR40255:SF1">
    <property type="entry name" value="PROTOPORPHYRINOGEN IX OXIDASE"/>
    <property type="match status" value="1"/>
</dbReference>
<dbReference type="GO" id="GO:0070818">
    <property type="term" value="F:protoporphyrinogen oxidase activity"/>
    <property type="evidence" value="ECO:0007669"/>
    <property type="project" value="UniProtKB-UniRule"/>
</dbReference>
<dbReference type="STRING" id="401562.NS365_20850"/>
<keyword evidence="10 14" id="KW-0560">Oxidoreductase</keyword>
<feature type="binding site" description="axial binding residue" evidence="14">
    <location>
        <position position="42"/>
    </location>
    <ligand>
        <name>heme</name>
        <dbReference type="ChEBI" id="CHEBI:30413"/>
    </ligand>
    <ligandPart>
        <name>Fe</name>
        <dbReference type="ChEBI" id="CHEBI:18248"/>
    </ligandPart>
</feature>
<feature type="transmembrane region" description="Helical" evidence="14">
    <location>
        <begin position="152"/>
        <end position="170"/>
    </location>
</feature>
<comment type="caution">
    <text evidence="16">The sequence shown here is derived from an EMBL/GenBank/DDBJ whole genome shotgun (WGS) entry which is preliminary data.</text>
</comment>
<evidence type="ECO:0000256" key="15">
    <source>
        <dbReference type="PIRNR" id="PIRNR004638"/>
    </source>
</evidence>
<keyword evidence="6 14" id="KW-0349">Heme</keyword>
<evidence type="ECO:0000256" key="14">
    <source>
        <dbReference type="HAMAP-Rule" id="MF_02239"/>
    </source>
</evidence>
<keyword evidence="11 14" id="KW-0408">Iron</keyword>
<feature type="transmembrane region" description="Helical" evidence="14">
    <location>
        <begin position="86"/>
        <end position="107"/>
    </location>
</feature>
<dbReference type="RefSeq" id="WP_058635914.1">
    <property type="nucleotide sequence ID" value="NZ_LDPZ01000038.1"/>
</dbReference>
<dbReference type="NCBIfam" id="TIGR00701">
    <property type="entry name" value="protoporphyrinogen oxidase HemJ"/>
    <property type="match status" value="1"/>
</dbReference>
<gene>
    <name evidence="16" type="ORF">NS226_16730</name>
</gene>
<organism evidence="16 17">
    <name type="scientific">Aureimonas ureilytica</name>
    <dbReference type="NCBI Taxonomy" id="401562"/>
    <lineage>
        <taxon>Bacteria</taxon>
        <taxon>Pseudomonadati</taxon>
        <taxon>Pseudomonadota</taxon>
        <taxon>Alphaproteobacteria</taxon>
        <taxon>Hyphomicrobiales</taxon>
        <taxon>Aurantimonadaceae</taxon>
        <taxon>Aureimonas</taxon>
    </lineage>
</organism>
<dbReference type="InterPro" id="IPR005265">
    <property type="entry name" value="HemJ-like"/>
</dbReference>
<evidence type="ECO:0000313" key="16">
    <source>
        <dbReference type="EMBL" id="KTQ89639.1"/>
    </source>
</evidence>
<dbReference type="PANTHER" id="PTHR40255">
    <property type="entry name" value="UPF0093 MEMBRANE PROTEIN SLR1790"/>
    <property type="match status" value="1"/>
</dbReference>
<evidence type="ECO:0000256" key="6">
    <source>
        <dbReference type="ARBA" id="ARBA00022617"/>
    </source>
</evidence>
<feature type="binding site" description="axial binding residue" evidence="14">
    <location>
        <position position="117"/>
    </location>
    <ligand>
        <name>heme</name>
        <dbReference type="ChEBI" id="CHEBI:30413"/>
    </ligand>
    <ligandPart>
        <name>Fe</name>
        <dbReference type="ChEBI" id="CHEBI:18248"/>
    </ligandPart>
</feature>
<evidence type="ECO:0000313" key="17">
    <source>
        <dbReference type="Proteomes" id="UP000078272"/>
    </source>
</evidence>
<dbReference type="PATRIC" id="fig|401562.3.peg.3075"/>
<dbReference type="EC" id="1.3.99.-" evidence="14 15"/>
<evidence type="ECO:0000256" key="5">
    <source>
        <dbReference type="ARBA" id="ARBA00022475"/>
    </source>
</evidence>
<feature type="transmembrane region" description="Helical" evidence="14">
    <location>
        <begin position="36"/>
        <end position="56"/>
    </location>
</feature>
<feature type="transmembrane region" description="Helical" evidence="14">
    <location>
        <begin position="113"/>
        <end position="131"/>
    </location>
</feature>
<keyword evidence="8 14" id="KW-0479">Metal-binding</keyword>
<comment type="catalytic activity">
    <reaction evidence="13 14 15">
        <text>protoporphyrinogen IX + 3 A = protoporphyrin IX + 3 AH2</text>
        <dbReference type="Rhea" id="RHEA:62000"/>
        <dbReference type="ChEBI" id="CHEBI:13193"/>
        <dbReference type="ChEBI" id="CHEBI:17499"/>
        <dbReference type="ChEBI" id="CHEBI:57306"/>
        <dbReference type="ChEBI" id="CHEBI:57307"/>
    </reaction>
</comment>
<comment type="cofactor">
    <cofactor evidence="14 15">
        <name>heme b</name>
        <dbReference type="ChEBI" id="CHEBI:60344"/>
    </cofactor>
    <text evidence="14 15">Binds 1 heme b (iron(II)-protoporphyrin IX) group per subunit.</text>
</comment>
<sequence>MATAAPAKDRSVLVSLGVGAVLAALLFALVPVDAMLWVKALHVVAVISWMVGMFYLPRLFVYHTEAGVGSPQAETFKVMERRLMRAIVNPAMVVTWVSGLWLAIEVYHFQGGWLHAKLTLVVLMSGLHGYFSAARKKLERDEMTKTSRHWRLMNEVPTLLLIAIVILVIVKPF</sequence>
<reference evidence="16 17" key="1">
    <citation type="journal article" date="2016" name="Front. Microbiol.">
        <title>Genomic Resource of Rice Seed Associated Bacteria.</title>
        <authorList>
            <person name="Midha S."/>
            <person name="Bansal K."/>
            <person name="Sharma S."/>
            <person name="Kumar N."/>
            <person name="Patil P.P."/>
            <person name="Chaudhry V."/>
            <person name="Patil P.B."/>
        </authorList>
    </citation>
    <scope>NUCLEOTIDE SEQUENCE [LARGE SCALE GENOMIC DNA]</scope>
    <source>
        <strain evidence="16 17">NS226</strain>
    </source>
</reference>
<dbReference type="EMBL" id="LDPZ01000038">
    <property type="protein sequence ID" value="KTQ89639.1"/>
    <property type="molecule type" value="Genomic_DNA"/>
</dbReference>
<dbReference type="Pfam" id="PF03653">
    <property type="entry name" value="UPF0093"/>
    <property type="match status" value="1"/>
</dbReference>
<evidence type="ECO:0000256" key="1">
    <source>
        <dbReference type="ARBA" id="ARBA00004651"/>
    </source>
</evidence>
<comment type="pathway">
    <text evidence="2 14 15">Porphyrin-containing compound metabolism; protoporphyrin-IX biosynthesis; protoporphyrin-IX from protoporphyrinogen-IX: step 1/1.</text>
</comment>
<feature type="transmembrane region" description="Helical" evidence="14">
    <location>
        <begin position="12"/>
        <end position="30"/>
    </location>
</feature>
<keyword evidence="5 14" id="KW-1003">Cell membrane</keyword>
<dbReference type="eggNOG" id="COG1981">
    <property type="taxonomic scope" value="Bacteria"/>
</dbReference>
<protein>
    <recommendedName>
        <fullName evidence="4 14">Protoporphyrinogen IX oxidase</fullName>
        <shortName evidence="14">PPO</shortName>
        <ecNumber evidence="14 15">1.3.99.-</ecNumber>
    </recommendedName>
</protein>
<dbReference type="AlphaFoldDB" id="A0A175R5L9"/>